<dbReference type="InterPro" id="IPR001667">
    <property type="entry name" value="DDH_dom"/>
</dbReference>
<comment type="caution">
    <text evidence="2">The sequence shown here is derived from an EMBL/GenBank/DDBJ whole genome shotgun (WGS) entry which is preliminary data.</text>
</comment>
<feature type="domain" description="DDH" evidence="1">
    <location>
        <begin position="72"/>
        <end position="108"/>
    </location>
</feature>
<protein>
    <recommendedName>
        <fullName evidence="1">DDH domain-containing protein</fullName>
    </recommendedName>
</protein>
<name>A0A0K9CNB0_9FUSO</name>
<dbReference type="PANTHER" id="PTHR30255:SF2">
    <property type="entry name" value="SINGLE-STRANDED-DNA-SPECIFIC EXONUCLEASE RECJ"/>
    <property type="match status" value="1"/>
</dbReference>
<dbReference type="PANTHER" id="PTHR30255">
    <property type="entry name" value="SINGLE-STRANDED-DNA-SPECIFIC EXONUCLEASE RECJ"/>
    <property type="match status" value="1"/>
</dbReference>
<dbReference type="SUPFAM" id="SSF64182">
    <property type="entry name" value="DHH phosphoesterases"/>
    <property type="match status" value="1"/>
</dbReference>
<evidence type="ECO:0000259" key="1">
    <source>
        <dbReference type="Pfam" id="PF01368"/>
    </source>
</evidence>
<evidence type="ECO:0000313" key="2">
    <source>
        <dbReference type="EMBL" id="KMV76025.1"/>
    </source>
</evidence>
<evidence type="ECO:0000313" key="3">
    <source>
        <dbReference type="Proteomes" id="UP000004650"/>
    </source>
</evidence>
<gene>
    <name evidence="2" type="ORF">PSAG_04615</name>
</gene>
<sequence>MKKNTKWILENKTNYEKIFENKREKKLDFIIEDLIENRNLSLDTNFDFNPFDLKDMDIATQRIFEAIKSNQKIYIYGDYDVDGITSVSLLYLALSELGANVDYYIPLRDEGYGLNKEAIQT</sequence>
<reference evidence="3" key="1">
    <citation type="submission" date="2009-02" db="EMBL/GenBank/DDBJ databases">
        <title>The Genome Sequence of Shigella sp. D9.</title>
        <authorList>
            <consortium name="The Broad Institute Genome Sequencing Platform"/>
            <person name="Ward D."/>
            <person name="Young S.K."/>
            <person name="Kodira C.D."/>
            <person name="Zeng Q."/>
            <person name="Koehrsen M."/>
            <person name="Alvarado L."/>
            <person name="Berlin A."/>
            <person name="Borenstein D."/>
            <person name="Chen Z."/>
            <person name="Engels R."/>
            <person name="Freedman E."/>
            <person name="Gellesch M."/>
            <person name="Goldberg J."/>
            <person name="Griggs A."/>
            <person name="Gujja S."/>
            <person name="Heiman D."/>
            <person name="Hepburn T."/>
            <person name="Howarth C."/>
            <person name="Jen D."/>
            <person name="Larson L."/>
            <person name="Lewis B."/>
            <person name="Mehta T."/>
            <person name="Park D."/>
            <person name="Pearson M."/>
            <person name="Roberts A."/>
            <person name="Saif S."/>
            <person name="Shea T."/>
            <person name="Shenoy N."/>
            <person name="Sisk P."/>
            <person name="Stolte C."/>
            <person name="Sykes S."/>
            <person name="Walk T."/>
            <person name="White J."/>
            <person name="Yandava C."/>
            <person name="Allen-Vercoe E."/>
            <person name="Strauss J."/>
            <person name="Sibley C."/>
            <person name="White A."/>
            <person name="Ambrose C."/>
            <person name="Lander E."/>
            <person name="Nusbaum C."/>
            <person name="Galagan J."/>
            <person name="Birren B."/>
        </authorList>
    </citation>
    <scope>NUCLEOTIDE SEQUENCE [LARGE SCALE GENOMIC DNA]</scope>
    <source>
        <strain evidence="3">D11</strain>
    </source>
</reference>
<dbReference type="Gene3D" id="3.90.1640.30">
    <property type="match status" value="1"/>
</dbReference>
<reference evidence="2 3" key="2">
    <citation type="submission" date="2013-10" db="EMBL/GenBank/DDBJ databases">
        <title>The Genome Sequence of Fusobacterium nucleatum subsp. animalis D11.</title>
        <authorList>
            <consortium name="The Broad Institute Genomics Platform"/>
            <person name="Earl A."/>
            <person name="Ward D."/>
            <person name="Feldgarden M."/>
            <person name="Gevers D."/>
            <person name="Kostic A."/>
            <person name="Garrett W."/>
            <person name="Young S.K."/>
            <person name="Zeng Q."/>
            <person name="Gargeya S."/>
            <person name="Fitzgerald M."/>
            <person name="Abouelleil A."/>
            <person name="Alvarado L."/>
            <person name="Berlin A.M."/>
            <person name="Chapman S.B."/>
            <person name="Gainer-Dewar J."/>
            <person name="Goldberg J."/>
            <person name="Gnerre S."/>
            <person name="Griggs A."/>
            <person name="Gujja S."/>
            <person name="Hansen M."/>
            <person name="Howarth C."/>
            <person name="Imamovic A."/>
            <person name="Ireland A."/>
            <person name="Larimer J."/>
            <person name="McCowan C."/>
            <person name="Murphy C."/>
            <person name="Pearson M."/>
            <person name="Poon T.W."/>
            <person name="Priest M."/>
            <person name="Roberts A."/>
            <person name="Saif S."/>
            <person name="Shea T."/>
            <person name="Sykes S."/>
            <person name="Wortman J."/>
            <person name="Nusbaum C."/>
            <person name="Birren B."/>
        </authorList>
    </citation>
    <scope>NUCLEOTIDE SEQUENCE [LARGE SCALE GENOMIC DNA]</scope>
    <source>
        <strain evidence="2 3">D11</strain>
    </source>
</reference>
<dbReference type="InterPro" id="IPR051673">
    <property type="entry name" value="SSDNA_exonuclease_RecJ"/>
</dbReference>
<dbReference type="EMBL" id="ACDS02000039">
    <property type="protein sequence ID" value="KMV76025.1"/>
    <property type="molecule type" value="Genomic_DNA"/>
</dbReference>
<dbReference type="Pfam" id="PF01368">
    <property type="entry name" value="DHH"/>
    <property type="match status" value="1"/>
</dbReference>
<organism evidence="2 3">
    <name type="scientific">Fusobacterium animalis D11</name>
    <dbReference type="NCBI Taxonomy" id="556264"/>
    <lineage>
        <taxon>Bacteria</taxon>
        <taxon>Fusobacteriati</taxon>
        <taxon>Fusobacteriota</taxon>
        <taxon>Fusobacteriia</taxon>
        <taxon>Fusobacteriales</taxon>
        <taxon>Fusobacteriaceae</taxon>
        <taxon>Fusobacterium</taxon>
    </lineage>
</organism>
<dbReference type="GO" id="GO:0004527">
    <property type="term" value="F:exonuclease activity"/>
    <property type="evidence" value="ECO:0007669"/>
    <property type="project" value="UniProtKB-KW"/>
</dbReference>
<dbReference type="Proteomes" id="UP000004650">
    <property type="component" value="Unassembled WGS sequence"/>
</dbReference>
<accession>A0A0K9CNB0</accession>
<proteinExistence type="predicted"/>
<dbReference type="AlphaFoldDB" id="A0A0K9CNB0"/>
<dbReference type="InterPro" id="IPR038763">
    <property type="entry name" value="DHH_sf"/>
</dbReference>